<dbReference type="FunFam" id="3.40.50.150:FF:000461">
    <property type="entry name" value="Sarcosine/dimethylglycine N-methyltransferase"/>
    <property type="match status" value="1"/>
</dbReference>
<name>D6SRK5_9BACT</name>
<dbReference type="Pfam" id="PF08241">
    <property type="entry name" value="Methyltransf_11"/>
    <property type="match status" value="1"/>
</dbReference>
<evidence type="ECO:0000313" key="6">
    <source>
        <dbReference type="EMBL" id="EFI33321.1"/>
    </source>
</evidence>
<protein>
    <submittedName>
        <fullName evidence="6">Methyltransferase type 11</fullName>
    </submittedName>
</protein>
<dbReference type="GO" id="GO:0019286">
    <property type="term" value="P:glycine betaine biosynthetic process from glycine"/>
    <property type="evidence" value="ECO:0007669"/>
    <property type="project" value="UniProtKB-ARBA"/>
</dbReference>
<proteinExistence type="predicted"/>
<evidence type="ECO:0000256" key="4">
    <source>
        <dbReference type="ARBA" id="ARBA00060542"/>
    </source>
</evidence>
<dbReference type="PANTHER" id="PTHR44068:SF11">
    <property type="entry name" value="GERANYL DIPHOSPHATE 2-C-METHYLTRANSFERASE"/>
    <property type="match status" value="1"/>
</dbReference>
<evidence type="ECO:0000259" key="5">
    <source>
        <dbReference type="Pfam" id="PF08241"/>
    </source>
</evidence>
<dbReference type="InterPro" id="IPR029063">
    <property type="entry name" value="SAM-dependent_MTases_sf"/>
</dbReference>
<gene>
    <name evidence="6" type="ORF">Dthio_PD0648</name>
</gene>
<dbReference type="PANTHER" id="PTHR44068">
    <property type="entry name" value="ZGC:194242"/>
    <property type="match status" value="1"/>
</dbReference>
<evidence type="ECO:0000256" key="2">
    <source>
        <dbReference type="ARBA" id="ARBA00022679"/>
    </source>
</evidence>
<keyword evidence="1 6" id="KW-0489">Methyltransferase</keyword>
<accession>D6SRK5</accession>
<dbReference type="CDD" id="cd02440">
    <property type="entry name" value="AdoMet_MTases"/>
    <property type="match status" value="1"/>
</dbReference>
<dbReference type="RefSeq" id="WP_008870679.1">
    <property type="nucleotide sequence ID" value="NZ_ACJN02000003.1"/>
</dbReference>
<dbReference type="InterPro" id="IPR050447">
    <property type="entry name" value="Erg6_SMT_methyltransf"/>
</dbReference>
<dbReference type="Proteomes" id="UP000005496">
    <property type="component" value="Unassembled WGS sequence"/>
</dbReference>
<keyword evidence="3" id="KW-0949">S-adenosyl-L-methionine</keyword>
<dbReference type="GO" id="GO:0052729">
    <property type="term" value="F:dimethylglycine N-methyltransferase activity"/>
    <property type="evidence" value="ECO:0007669"/>
    <property type="project" value="UniProtKB-ARBA"/>
</dbReference>
<dbReference type="InterPro" id="IPR013216">
    <property type="entry name" value="Methyltransf_11"/>
</dbReference>
<dbReference type="EMBL" id="ACJN02000003">
    <property type="protein sequence ID" value="EFI33321.1"/>
    <property type="molecule type" value="Genomic_DNA"/>
</dbReference>
<comment type="pathway">
    <text evidence="4">Amine and polyamine biosynthesis; betaine biosynthesis via glycine pathway; betaine from glycine: step 3/3.</text>
</comment>
<dbReference type="GO" id="GO:0032259">
    <property type="term" value="P:methylation"/>
    <property type="evidence" value="ECO:0007669"/>
    <property type="project" value="UniProtKB-KW"/>
</dbReference>
<dbReference type="SUPFAM" id="SSF53335">
    <property type="entry name" value="S-adenosyl-L-methionine-dependent methyltransferases"/>
    <property type="match status" value="1"/>
</dbReference>
<dbReference type="OrthoDB" id="9811747at2"/>
<dbReference type="AlphaFoldDB" id="D6SRK5"/>
<reference evidence="6" key="1">
    <citation type="submission" date="2010-05" db="EMBL/GenBank/DDBJ databases">
        <title>The draft genome of Desulfonatronospira thiodismutans ASO3-1.</title>
        <authorList>
            <consortium name="US DOE Joint Genome Institute (JGI-PGF)"/>
            <person name="Lucas S."/>
            <person name="Copeland A."/>
            <person name="Lapidus A."/>
            <person name="Cheng J.-F."/>
            <person name="Bruce D."/>
            <person name="Goodwin L."/>
            <person name="Pitluck S."/>
            <person name="Chertkov O."/>
            <person name="Brettin T."/>
            <person name="Detter J.C."/>
            <person name="Han C."/>
            <person name="Land M.L."/>
            <person name="Hauser L."/>
            <person name="Kyrpides N."/>
            <person name="Mikhailova N."/>
            <person name="Muyzer G."/>
            <person name="Woyke T."/>
        </authorList>
    </citation>
    <scope>NUCLEOTIDE SEQUENCE [LARGE SCALE GENOMIC DNA]</scope>
    <source>
        <strain evidence="6">ASO3-1</strain>
    </source>
</reference>
<evidence type="ECO:0000256" key="3">
    <source>
        <dbReference type="ARBA" id="ARBA00022691"/>
    </source>
</evidence>
<evidence type="ECO:0000313" key="7">
    <source>
        <dbReference type="Proteomes" id="UP000005496"/>
    </source>
</evidence>
<dbReference type="eggNOG" id="COG2226">
    <property type="taxonomic scope" value="Bacteria"/>
</dbReference>
<keyword evidence="7" id="KW-1185">Reference proteome</keyword>
<comment type="caution">
    <text evidence="6">The sequence shown here is derived from an EMBL/GenBank/DDBJ whole genome shotgun (WGS) entry which is preliminary data.</text>
</comment>
<feature type="domain" description="Methyltransferase type 11" evidence="5">
    <location>
        <begin position="74"/>
        <end position="172"/>
    </location>
</feature>
<organism evidence="6 7">
    <name type="scientific">Desulfonatronospira thiodismutans ASO3-1</name>
    <dbReference type="NCBI Taxonomy" id="555779"/>
    <lineage>
        <taxon>Bacteria</taxon>
        <taxon>Pseudomonadati</taxon>
        <taxon>Thermodesulfobacteriota</taxon>
        <taxon>Desulfovibrionia</taxon>
        <taxon>Desulfovibrionales</taxon>
        <taxon>Desulfonatronovibrionaceae</taxon>
        <taxon>Desulfonatronospira</taxon>
    </lineage>
</organism>
<dbReference type="Gene3D" id="3.40.50.150">
    <property type="entry name" value="Vaccinia Virus protein VP39"/>
    <property type="match status" value="1"/>
</dbReference>
<evidence type="ECO:0000256" key="1">
    <source>
        <dbReference type="ARBA" id="ARBA00022603"/>
    </source>
</evidence>
<keyword evidence="2" id="KW-0808">Transferase</keyword>
<sequence length="282" mass="32330">MSDNQESVIKTCKSYYDSHDACIFYTEVWGGEEHHLGIYRRPEDTLYEASKRTIDRMASYSRNLKELKDKARVLDLGSGYGGTARHLAKTFGCRVVGLNLSETENNRHREMNREQGLDHLIEVVDGNFENVPYEDNSFDVAWSQDAFLHSPDRKKVLGEAARVIKPGGELIFTDPMQTEDAYAEYLDPILKRIHLTSMATPTFYIQAAQEAGLKLKSFENLQVQLANHYAKVLEDTIKMEDELRKKDVSQEYLDNMKKGLQHWSTGGKHGHLTWAIFCFEKA</sequence>